<dbReference type="AlphaFoldDB" id="A0A8H7UGN3"/>
<reference evidence="1" key="1">
    <citation type="submission" date="2020-12" db="EMBL/GenBank/DDBJ databases">
        <title>Metabolic potential, ecology and presence of endohyphal bacteria is reflected in genomic diversity of Mucoromycotina.</title>
        <authorList>
            <person name="Muszewska A."/>
            <person name="Okrasinska A."/>
            <person name="Steczkiewicz K."/>
            <person name="Drgas O."/>
            <person name="Orlowska M."/>
            <person name="Perlinska-Lenart U."/>
            <person name="Aleksandrzak-Piekarczyk T."/>
            <person name="Szatraj K."/>
            <person name="Zielenkiewicz U."/>
            <person name="Pilsyk S."/>
            <person name="Malc E."/>
            <person name="Mieczkowski P."/>
            <person name="Kruszewska J.S."/>
            <person name="Biernat P."/>
            <person name="Pawlowska J."/>
        </authorList>
    </citation>
    <scope>NUCLEOTIDE SEQUENCE</scope>
    <source>
        <strain evidence="1">WA0000067209</strain>
    </source>
</reference>
<name>A0A8H7UGN3_MORIS</name>
<comment type="caution">
    <text evidence="1">The sequence shown here is derived from an EMBL/GenBank/DDBJ whole genome shotgun (WGS) entry which is preliminary data.</text>
</comment>
<proteinExistence type="predicted"/>
<organism evidence="1 2">
    <name type="scientific">Mortierella isabellina</name>
    <name type="common">Filamentous fungus</name>
    <name type="synonym">Umbelopsis isabellina</name>
    <dbReference type="NCBI Taxonomy" id="91625"/>
    <lineage>
        <taxon>Eukaryota</taxon>
        <taxon>Fungi</taxon>
        <taxon>Fungi incertae sedis</taxon>
        <taxon>Mucoromycota</taxon>
        <taxon>Mucoromycotina</taxon>
        <taxon>Umbelopsidomycetes</taxon>
        <taxon>Umbelopsidales</taxon>
        <taxon>Umbelopsidaceae</taxon>
        <taxon>Umbelopsis</taxon>
    </lineage>
</organism>
<evidence type="ECO:0000313" key="1">
    <source>
        <dbReference type="EMBL" id="KAG2185091.1"/>
    </source>
</evidence>
<dbReference type="EMBL" id="JAEPQZ010000002">
    <property type="protein sequence ID" value="KAG2185091.1"/>
    <property type="molecule type" value="Genomic_DNA"/>
</dbReference>
<protein>
    <submittedName>
        <fullName evidence="1">Uncharacterized protein</fullName>
    </submittedName>
</protein>
<evidence type="ECO:0000313" key="2">
    <source>
        <dbReference type="Proteomes" id="UP000654370"/>
    </source>
</evidence>
<sequence>MEQQKVILSRIAKRIDIFQTCQEIKSLRHRLLDLTISTRAKHSCSDEDTYSIDEILIRLCSHFDMLSEELTILYALEHLDKLKGGRYILQSPQNGWIGILVPFQAVSSLSFKVFRHFQVYDSLIITAILVLLIDNDIGIQVRYIMSFMRFIIAQTASGNGKSYLEEGFTKLPAKETTIVYNWISANTATGQVLEYQKLHSDYTLYELWKSIQPLMLRRLDCLSNLDLNGSRRDIELSLDQKSESYADHLFNFTYIKYLCNDMINCYPSSCEYLTRVVHTDSFSIGDIFRYTQGLLYASIDATTTCRIIKKSWNLDGEPLSNENDSCKAVASSHLEILANLAQSQAGVETVTQSLLDFDIIPYLMKSASSDEKEIRFNATVILQKLFERPITFHWLVYNESASQIQSMVFKLQETTKYIESALACQLSGLVNELRRSWDRLLYLSDSPTADENLINLKQLLVYLQIYLWELSLNDHRLVFRHRLNSFLQPSEFVKMQTFFLSNLQAIVQISLLESYPEAHTKKANSCKVETLGKVFKAHQAMNGNEKIQEFICSLCEILALLAQLIRRSCAYVRCDHSEETTHKNHLDDNSLLATFMIDAALTMLCTTSDLSKVLFCGFRGGRKYSCLKYIFTVEEEIYSMLHDQCSISLIFDNDSADDKPARKTYAAYESLGIAPNLPKYIIKNALEIIQRKPTSVLPLLKLISDLLPDAVGDDMKSLSSSSQHLRSYWKTALAELCDDLLILRHFIISNDHEISESASVVLARVCQLFSDHNGFQHRIKSMLYHEMNAHLRYALHLRSTDAVLYHKQLELMQNEVVLRRWLNFTAKPVELCDIHMYFIQALDRIGLPAQVMQRFTSSGEDSTKLYHKARNILSKTSKCASLKEPPLFVMLNLEFVFGIINKVTCLTNERKELYKERDRNVQDAMYSKNISNNKTNIGGGKAYIRNEFRAVHGVQSVNASRPPSVHVDEFSILQS</sequence>
<gene>
    <name evidence="1" type="ORF">INT43_001004</name>
</gene>
<dbReference type="OrthoDB" id="10468377at2759"/>
<accession>A0A8H7UGN3</accession>
<keyword evidence="2" id="KW-1185">Reference proteome</keyword>
<dbReference type="Proteomes" id="UP000654370">
    <property type="component" value="Unassembled WGS sequence"/>
</dbReference>